<feature type="chain" id="PRO_5031557668" evidence="3">
    <location>
        <begin position="20"/>
        <end position="461"/>
    </location>
</feature>
<organism evidence="4 5">
    <name type="scientific">Novosphingobium olei</name>
    <dbReference type="NCBI Taxonomy" id="2728851"/>
    <lineage>
        <taxon>Bacteria</taxon>
        <taxon>Pseudomonadati</taxon>
        <taxon>Pseudomonadota</taxon>
        <taxon>Alphaproteobacteria</taxon>
        <taxon>Sphingomonadales</taxon>
        <taxon>Sphingomonadaceae</taxon>
        <taxon>Novosphingobium</taxon>
    </lineage>
</organism>
<comment type="caution">
    <text evidence="4">The sequence shown here is derived from an EMBL/GenBank/DDBJ whole genome shotgun (WGS) entry which is preliminary data.</text>
</comment>
<feature type="coiled-coil region" evidence="2">
    <location>
        <begin position="351"/>
        <end position="409"/>
    </location>
</feature>
<sequence length="461" mass="50556">MFRRLLMALALLVAGPALAAPTLTLGEVLASSARHQPQILEAIARERQADAKLLGAQGAFDLVFEADAQSRVLGYYDGTYADVRATRPLQNNGGNVYAGYRLSAGDFPVYDGKSVTLGLGEVRAGAVFSLLRDRLIDERRGKRTLAQSDIEIAAFEREVVAIGVQRRAIDAYQQWVGAGLRLKLYRELADLARNRQASIERQVQLGARPSILAVENRQNIVRRQALVVRSEQELQLYANALSMFLRDDLGQRVAPTADRLPDTMPDGVRPRLGDVDLHLSERPDLKALVARIAQIETRAALAENDLRPRLDIKAEASKDFGAGSSTRRPAEALVGLKFSMPLEQRAARGRIAEVEAERDALSHRQRLLEDQIGVDIANLQTQVRGAAQLVRLAGDEAELARRMAEAERRRFDLGASDFLLVNLREESAADAALRTLDARLREAAARAELAAVVADRAALGL</sequence>
<keyword evidence="3" id="KW-0732">Signal</keyword>
<dbReference type="PANTHER" id="PTHR30203:SF24">
    <property type="entry name" value="BLR4935 PROTEIN"/>
    <property type="match status" value="1"/>
</dbReference>
<keyword evidence="2" id="KW-0175">Coiled coil</keyword>
<evidence type="ECO:0000313" key="5">
    <source>
        <dbReference type="Proteomes" id="UP000583556"/>
    </source>
</evidence>
<evidence type="ECO:0000256" key="1">
    <source>
        <dbReference type="ARBA" id="ARBA00007613"/>
    </source>
</evidence>
<keyword evidence="5" id="KW-1185">Reference proteome</keyword>
<comment type="similarity">
    <text evidence="1">Belongs to the outer membrane factor (OMF) (TC 1.B.17) family.</text>
</comment>
<dbReference type="Gene3D" id="1.20.1600.10">
    <property type="entry name" value="Outer membrane efflux proteins (OEP)"/>
    <property type="match status" value="1"/>
</dbReference>
<reference evidence="4 5" key="1">
    <citation type="submission" date="2020-04" db="EMBL/GenBank/DDBJ databases">
        <title>Novosphingobium sp. TW-4 isolated from soil.</title>
        <authorList>
            <person name="Dahal R.H."/>
            <person name="Chaudhary D.K."/>
        </authorList>
    </citation>
    <scope>NUCLEOTIDE SEQUENCE [LARGE SCALE GENOMIC DNA]</scope>
    <source>
        <strain evidence="4 5">TW-4</strain>
    </source>
</reference>
<dbReference type="AlphaFoldDB" id="A0A7Y0BRW9"/>
<dbReference type="Proteomes" id="UP000583556">
    <property type="component" value="Unassembled WGS sequence"/>
</dbReference>
<dbReference type="InterPro" id="IPR003423">
    <property type="entry name" value="OMP_efflux"/>
</dbReference>
<gene>
    <name evidence="4" type="ORF">HHL27_17565</name>
</gene>
<dbReference type="EMBL" id="JABBGM010000010">
    <property type="protein sequence ID" value="NML95487.1"/>
    <property type="molecule type" value="Genomic_DNA"/>
</dbReference>
<evidence type="ECO:0000256" key="2">
    <source>
        <dbReference type="SAM" id="Coils"/>
    </source>
</evidence>
<name>A0A7Y0BRW9_9SPHN</name>
<evidence type="ECO:0000256" key="3">
    <source>
        <dbReference type="SAM" id="SignalP"/>
    </source>
</evidence>
<dbReference type="GO" id="GO:0015562">
    <property type="term" value="F:efflux transmembrane transporter activity"/>
    <property type="evidence" value="ECO:0007669"/>
    <property type="project" value="InterPro"/>
</dbReference>
<accession>A0A7Y0BRW9</accession>
<protein>
    <submittedName>
        <fullName evidence="4">TolC family protein</fullName>
    </submittedName>
</protein>
<dbReference type="InterPro" id="IPR010131">
    <property type="entry name" value="MdtP/NodT-like"/>
</dbReference>
<evidence type="ECO:0000313" key="4">
    <source>
        <dbReference type="EMBL" id="NML95487.1"/>
    </source>
</evidence>
<dbReference type="SUPFAM" id="SSF56954">
    <property type="entry name" value="Outer membrane efflux proteins (OEP)"/>
    <property type="match status" value="1"/>
</dbReference>
<dbReference type="Pfam" id="PF02321">
    <property type="entry name" value="OEP"/>
    <property type="match status" value="1"/>
</dbReference>
<feature type="signal peptide" evidence="3">
    <location>
        <begin position="1"/>
        <end position="19"/>
    </location>
</feature>
<proteinExistence type="inferred from homology"/>
<dbReference type="PANTHER" id="PTHR30203">
    <property type="entry name" value="OUTER MEMBRANE CATION EFFLUX PROTEIN"/>
    <property type="match status" value="1"/>
</dbReference>